<proteinExistence type="inferred from homology"/>
<organism evidence="7 8">
    <name type="scientific">Parageobacillus galactosidasius</name>
    <dbReference type="NCBI Taxonomy" id="883812"/>
    <lineage>
        <taxon>Bacteria</taxon>
        <taxon>Bacillati</taxon>
        <taxon>Bacillota</taxon>
        <taxon>Bacilli</taxon>
        <taxon>Bacillales</taxon>
        <taxon>Anoxybacillaceae</taxon>
        <taxon>Parageobacillus</taxon>
    </lineage>
</organism>
<dbReference type="GO" id="GO:0050071">
    <property type="term" value="F:phosphatidylglycerol lysyltransferase activity"/>
    <property type="evidence" value="ECO:0007669"/>
    <property type="project" value="UniProtKB-EC"/>
</dbReference>
<evidence type="ECO:0000313" key="8">
    <source>
        <dbReference type="Proteomes" id="UP000198394"/>
    </source>
</evidence>
<keyword evidence="6" id="KW-0443">Lipid metabolism</keyword>
<keyword evidence="6" id="KW-0808">Transferase</keyword>
<dbReference type="AlphaFoldDB" id="A0A226QJ86"/>
<dbReference type="PANTHER" id="PTHR39087:SF2">
    <property type="entry name" value="UPF0104 MEMBRANE PROTEIN MJ1595"/>
    <property type="match status" value="1"/>
</dbReference>
<gene>
    <name evidence="6" type="primary">mprF</name>
    <name evidence="7" type="ORF">B9L23_15760</name>
</gene>
<accession>A0A226QJ86</accession>
<keyword evidence="8" id="KW-1185">Reference proteome</keyword>
<dbReference type="RefSeq" id="WP_089097995.1">
    <property type="nucleotide sequence ID" value="NZ_NDYL01000002.1"/>
</dbReference>
<comment type="similarity">
    <text evidence="6">Belongs to the LPG synthase family.</text>
</comment>
<evidence type="ECO:0000256" key="6">
    <source>
        <dbReference type="RuleBase" id="RU363042"/>
    </source>
</evidence>
<feature type="transmembrane region" description="Helical" evidence="6">
    <location>
        <begin position="195"/>
        <end position="214"/>
    </location>
</feature>
<feature type="transmembrane region" description="Helical" evidence="6">
    <location>
        <begin position="49"/>
        <end position="66"/>
    </location>
</feature>
<dbReference type="GO" id="GO:0005886">
    <property type="term" value="C:plasma membrane"/>
    <property type="evidence" value="ECO:0007669"/>
    <property type="project" value="UniProtKB-SubCell"/>
</dbReference>
<feature type="transmembrane region" description="Helical" evidence="6">
    <location>
        <begin position="12"/>
        <end position="29"/>
    </location>
</feature>
<comment type="caution">
    <text evidence="7">The sequence shown here is derived from an EMBL/GenBank/DDBJ whole genome shotgun (WGS) entry which is preliminary data.</text>
</comment>
<keyword evidence="4 6" id="KW-1133">Transmembrane helix</keyword>
<keyword evidence="5 6" id="KW-0472">Membrane</keyword>
<comment type="function">
    <text evidence="6">Catalyzes the transfer of a lysyl group from L-lysyl-tRNA(Lys) to membrane-bound phosphatidylglycerol (PG), which produces lysylphosphatidylglycerol (LPG), a major component of the bacterial membrane with a positive net charge. LPG synthesis contributes to bacterial virulence as it is involved in the resistance mechanism against cationic antimicrobial peptides (CAMP) produces by the host's immune system (defensins, cathelicidins) and by the competing microorganisms.</text>
</comment>
<evidence type="ECO:0000256" key="1">
    <source>
        <dbReference type="ARBA" id="ARBA00004651"/>
    </source>
</evidence>
<keyword evidence="2" id="KW-1003">Cell membrane</keyword>
<evidence type="ECO:0000256" key="4">
    <source>
        <dbReference type="ARBA" id="ARBA00022989"/>
    </source>
</evidence>
<keyword evidence="3 6" id="KW-0812">Transmembrane</keyword>
<reference evidence="7 8" key="1">
    <citation type="submission" date="2017-04" db="EMBL/GenBank/DDBJ databases">
        <title>The genome sequence of Parageobacillus galactosidasius DSM 18751.</title>
        <authorList>
            <person name="Ramaloko W.T."/>
            <person name="Koen N."/>
            <person name="Polliack S."/>
            <person name="Aliyu H."/>
            <person name="Lebre P."/>
            <person name="Mohr T."/>
            <person name="Oswald F."/>
            <person name="Zwick M."/>
            <person name="Neumann A."/>
            <person name="Syldatk C."/>
            <person name="Cowan D."/>
            <person name="De Maayer P."/>
        </authorList>
    </citation>
    <scope>NUCLEOTIDE SEQUENCE [LARGE SCALE GENOMIC DNA]</scope>
    <source>
        <strain evidence="7 8">DSM 18751</strain>
    </source>
</reference>
<dbReference type="EMBL" id="NDYL01000002">
    <property type="protein sequence ID" value="OXB92626.1"/>
    <property type="molecule type" value="Genomic_DNA"/>
</dbReference>
<dbReference type="GO" id="GO:0046677">
    <property type="term" value="P:response to antibiotic"/>
    <property type="evidence" value="ECO:0007669"/>
    <property type="project" value="UniProtKB-KW"/>
</dbReference>
<dbReference type="PANTHER" id="PTHR39087">
    <property type="entry name" value="UPF0104 MEMBRANE PROTEIN MJ1595"/>
    <property type="match status" value="1"/>
</dbReference>
<evidence type="ECO:0000256" key="3">
    <source>
        <dbReference type="ARBA" id="ARBA00022692"/>
    </source>
</evidence>
<evidence type="ECO:0000313" key="7">
    <source>
        <dbReference type="EMBL" id="OXB92626.1"/>
    </source>
</evidence>
<sequence>MKRKHATIAVRLAGAGLVLVFLWLTYRYFDGEELLRQLYLLFQRPDTLAWMLIIYGASFWLRALAWKSYVGKPISLIVYAKGIFFSLLINHIAPFKVGDIARVAVLAKQKDVSVDEAIHSVAVMRLLDMLVLCLLSAWGMYAYVHRFPAINATVIGVVGIIGVCAIAVLLLRKSDVEWIRKHHHMIKSALRGRRGVYMVSMIALSWLCEAVVIYEMTNTLGMSLTFLESAWVNSITVSGQVFQIAPGGLGTYEAVMAFAITRIVPDWSGAYMAAMMTHAFKFAFSYLAGIAVLFMSPRDISFVWAAWKKGREKR</sequence>
<feature type="transmembrane region" description="Helical" evidence="6">
    <location>
        <begin position="283"/>
        <end position="307"/>
    </location>
</feature>
<dbReference type="GO" id="GO:0006629">
    <property type="term" value="P:lipid metabolic process"/>
    <property type="evidence" value="ECO:0007669"/>
    <property type="project" value="UniProtKB-KW"/>
</dbReference>
<feature type="transmembrane region" description="Helical" evidence="6">
    <location>
        <begin position="150"/>
        <end position="171"/>
    </location>
</feature>
<dbReference type="InterPro" id="IPR022791">
    <property type="entry name" value="L-PG_synthase/AglD"/>
</dbReference>
<dbReference type="EC" id="2.3.2.3" evidence="6"/>
<dbReference type="Pfam" id="PF03706">
    <property type="entry name" value="LPG_synthase_TM"/>
    <property type="match status" value="1"/>
</dbReference>
<evidence type="ECO:0000256" key="5">
    <source>
        <dbReference type="ARBA" id="ARBA00023136"/>
    </source>
</evidence>
<keyword evidence="6" id="KW-0046">Antibiotic resistance</keyword>
<evidence type="ECO:0000256" key="2">
    <source>
        <dbReference type="ARBA" id="ARBA00022475"/>
    </source>
</evidence>
<protein>
    <recommendedName>
        <fullName evidence="6">Phosphatidylglycerol lysyltransferase</fullName>
        <ecNumber evidence="6">2.3.2.3</ecNumber>
    </recommendedName>
    <alternativeName>
        <fullName evidence="6">Lysylphosphatidylglycerol synthase</fullName>
    </alternativeName>
</protein>
<dbReference type="Proteomes" id="UP000198394">
    <property type="component" value="Unassembled WGS sequence"/>
</dbReference>
<comment type="catalytic activity">
    <reaction evidence="6">
        <text>L-lysyl-tRNA(Lys) + a 1,2-diacyl-sn-glycero-3-phospho-(1'-sn-glycerol) = a 1,2-diacyl-sn-glycero-3-phospho-1'-(3'-O-L-lysyl)-sn-glycerol + tRNA(Lys)</text>
        <dbReference type="Rhea" id="RHEA:10668"/>
        <dbReference type="Rhea" id="RHEA-COMP:9696"/>
        <dbReference type="Rhea" id="RHEA-COMP:9697"/>
        <dbReference type="ChEBI" id="CHEBI:64716"/>
        <dbReference type="ChEBI" id="CHEBI:75792"/>
        <dbReference type="ChEBI" id="CHEBI:78442"/>
        <dbReference type="ChEBI" id="CHEBI:78529"/>
        <dbReference type="EC" id="2.3.2.3"/>
    </reaction>
</comment>
<comment type="subcellular location">
    <subcellularLocation>
        <location evidence="1 6">Cell membrane</location>
        <topology evidence="1 6">Multi-pass membrane protein</topology>
    </subcellularLocation>
</comment>
<name>A0A226QJ86_9BACL</name>